<evidence type="ECO:0000313" key="3">
    <source>
        <dbReference type="Proteomes" id="UP000828390"/>
    </source>
</evidence>
<organism evidence="2 3">
    <name type="scientific">Dreissena polymorpha</name>
    <name type="common">Zebra mussel</name>
    <name type="synonym">Mytilus polymorpha</name>
    <dbReference type="NCBI Taxonomy" id="45954"/>
    <lineage>
        <taxon>Eukaryota</taxon>
        <taxon>Metazoa</taxon>
        <taxon>Spiralia</taxon>
        <taxon>Lophotrochozoa</taxon>
        <taxon>Mollusca</taxon>
        <taxon>Bivalvia</taxon>
        <taxon>Autobranchia</taxon>
        <taxon>Heteroconchia</taxon>
        <taxon>Euheterodonta</taxon>
        <taxon>Imparidentia</taxon>
        <taxon>Neoheterodontei</taxon>
        <taxon>Myida</taxon>
        <taxon>Dreissenoidea</taxon>
        <taxon>Dreissenidae</taxon>
        <taxon>Dreissena</taxon>
    </lineage>
</organism>
<sequence length="95" mass="10854">MFAKFRDYRSEECTFHVEVILRRYKQRLQRPSIGITDAADLSSHASGSDNQQASGPQIPNNQRRVNTDSSNNSGQSARYKYIYFSYIANINTSTI</sequence>
<evidence type="ECO:0000313" key="2">
    <source>
        <dbReference type="EMBL" id="KAH3784795.1"/>
    </source>
</evidence>
<dbReference type="EMBL" id="JAIWYP010000008">
    <property type="protein sequence ID" value="KAH3784795.1"/>
    <property type="molecule type" value="Genomic_DNA"/>
</dbReference>
<reference evidence="2" key="2">
    <citation type="submission" date="2020-11" db="EMBL/GenBank/DDBJ databases">
        <authorList>
            <person name="McCartney M.A."/>
            <person name="Auch B."/>
            <person name="Kono T."/>
            <person name="Mallez S."/>
            <person name="Becker A."/>
            <person name="Gohl D.M."/>
            <person name="Silverstein K.A.T."/>
            <person name="Koren S."/>
            <person name="Bechman K.B."/>
            <person name="Herman A."/>
            <person name="Abrahante J.E."/>
            <person name="Garbe J."/>
        </authorList>
    </citation>
    <scope>NUCLEOTIDE SEQUENCE</scope>
    <source>
        <strain evidence="2">Duluth1</strain>
        <tissue evidence="2">Whole animal</tissue>
    </source>
</reference>
<dbReference type="AlphaFoldDB" id="A0A9D4ER49"/>
<gene>
    <name evidence="2" type="ORF">DPMN_162866</name>
</gene>
<accession>A0A9D4ER49</accession>
<keyword evidence="3" id="KW-1185">Reference proteome</keyword>
<name>A0A9D4ER49_DREPO</name>
<evidence type="ECO:0000256" key="1">
    <source>
        <dbReference type="SAM" id="MobiDB-lite"/>
    </source>
</evidence>
<comment type="caution">
    <text evidence="2">The sequence shown here is derived from an EMBL/GenBank/DDBJ whole genome shotgun (WGS) entry which is preliminary data.</text>
</comment>
<protein>
    <submittedName>
        <fullName evidence="2">Uncharacterized protein</fullName>
    </submittedName>
</protein>
<proteinExistence type="predicted"/>
<reference evidence="2" key="1">
    <citation type="journal article" date="2019" name="bioRxiv">
        <title>The Genome of the Zebra Mussel, Dreissena polymorpha: A Resource for Invasive Species Research.</title>
        <authorList>
            <person name="McCartney M.A."/>
            <person name="Auch B."/>
            <person name="Kono T."/>
            <person name="Mallez S."/>
            <person name="Zhang Y."/>
            <person name="Obille A."/>
            <person name="Becker A."/>
            <person name="Abrahante J.E."/>
            <person name="Garbe J."/>
            <person name="Badalamenti J.P."/>
            <person name="Herman A."/>
            <person name="Mangelson H."/>
            <person name="Liachko I."/>
            <person name="Sullivan S."/>
            <person name="Sone E.D."/>
            <person name="Koren S."/>
            <person name="Silverstein K.A.T."/>
            <person name="Beckman K.B."/>
            <person name="Gohl D.M."/>
        </authorList>
    </citation>
    <scope>NUCLEOTIDE SEQUENCE</scope>
    <source>
        <strain evidence="2">Duluth1</strain>
        <tissue evidence="2">Whole animal</tissue>
    </source>
</reference>
<feature type="region of interest" description="Disordered" evidence="1">
    <location>
        <begin position="35"/>
        <end position="75"/>
    </location>
</feature>
<dbReference type="Proteomes" id="UP000828390">
    <property type="component" value="Unassembled WGS sequence"/>
</dbReference>
<feature type="compositionally biased region" description="Polar residues" evidence="1">
    <location>
        <begin position="43"/>
        <end position="75"/>
    </location>
</feature>